<name>A0A251SDX2_HELAN</name>
<proteinExistence type="predicted"/>
<dbReference type="AlphaFoldDB" id="A0A251SDX2"/>
<dbReference type="EMBL" id="MNCJ02000329">
    <property type="protein sequence ID" value="KAF5767347.1"/>
    <property type="molecule type" value="Genomic_DNA"/>
</dbReference>
<evidence type="ECO:0000313" key="1">
    <source>
        <dbReference type="EMBL" id="KAF5767347.1"/>
    </source>
</evidence>
<sequence length="57" mass="6543">MTTAMLTYSEINIPTFTRRFCILRDNKTDKGRPTAVDVLVHSQLLVKAKPQRRLHGC</sequence>
<dbReference type="InParanoid" id="A0A251SDX2"/>
<reference evidence="1 3" key="1">
    <citation type="journal article" date="2017" name="Nature">
        <title>The sunflower genome provides insights into oil metabolism, flowering and Asterid evolution.</title>
        <authorList>
            <person name="Badouin H."/>
            <person name="Gouzy J."/>
            <person name="Grassa C.J."/>
            <person name="Murat F."/>
            <person name="Staton S.E."/>
            <person name="Cottret L."/>
            <person name="Lelandais-Briere C."/>
            <person name="Owens G.L."/>
            <person name="Carrere S."/>
            <person name="Mayjonade B."/>
            <person name="Legrand L."/>
            <person name="Gill N."/>
            <person name="Kane N.C."/>
            <person name="Bowers J.E."/>
            <person name="Hubner S."/>
            <person name="Bellec A."/>
            <person name="Berard A."/>
            <person name="Berges H."/>
            <person name="Blanchet N."/>
            <person name="Boniface M.C."/>
            <person name="Brunel D."/>
            <person name="Catrice O."/>
            <person name="Chaidir N."/>
            <person name="Claudel C."/>
            <person name="Donnadieu C."/>
            <person name="Faraut T."/>
            <person name="Fievet G."/>
            <person name="Helmstetter N."/>
            <person name="King M."/>
            <person name="Knapp S.J."/>
            <person name="Lai Z."/>
            <person name="Le Paslier M.C."/>
            <person name="Lippi Y."/>
            <person name="Lorenzon L."/>
            <person name="Mandel J.R."/>
            <person name="Marage G."/>
            <person name="Marchand G."/>
            <person name="Marquand E."/>
            <person name="Bret-Mestries E."/>
            <person name="Morien E."/>
            <person name="Nambeesan S."/>
            <person name="Nguyen T."/>
            <person name="Pegot-Espagnet P."/>
            <person name="Pouilly N."/>
            <person name="Raftis F."/>
            <person name="Sallet E."/>
            <person name="Schiex T."/>
            <person name="Thomas J."/>
            <person name="Vandecasteele C."/>
            <person name="Vares D."/>
            <person name="Vear F."/>
            <person name="Vautrin S."/>
            <person name="Crespi M."/>
            <person name="Mangin B."/>
            <person name="Burke J.M."/>
            <person name="Salse J."/>
            <person name="Munos S."/>
            <person name="Vincourt P."/>
            <person name="Rieseberg L.H."/>
            <person name="Langlade N.B."/>
        </authorList>
    </citation>
    <scope>NUCLEOTIDE SEQUENCE [LARGE SCALE GENOMIC DNA]</scope>
    <source>
        <strain evidence="3">cv. SF193</strain>
        <tissue evidence="1">Leaves</tissue>
    </source>
</reference>
<organism evidence="2 3">
    <name type="scientific">Helianthus annuus</name>
    <name type="common">Common sunflower</name>
    <dbReference type="NCBI Taxonomy" id="4232"/>
    <lineage>
        <taxon>Eukaryota</taxon>
        <taxon>Viridiplantae</taxon>
        <taxon>Streptophyta</taxon>
        <taxon>Embryophyta</taxon>
        <taxon>Tracheophyta</taxon>
        <taxon>Spermatophyta</taxon>
        <taxon>Magnoliopsida</taxon>
        <taxon>eudicotyledons</taxon>
        <taxon>Gunneridae</taxon>
        <taxon>Pentapetalae</taxon>
        <taxon>asterids</taxon>
        <taxon>campanulids</taxon>
        <taxon>Asterales</taxon>
        <taxon>Asteraceae</taxon>
        <taxon>Asteroideae</taxon>
        <taxon>Heliantheae alliance</taxon>
        <taxon>Heliantheae</taxon>
        <taxon>Helianthus</taxon>
    </lineage>
</organism>
<protein>
    <submittedName>
        <fullName evidence="2">Uncharacterized protein</fullName>
    </submittedName>
</protein>
<gene>
    <name evidence="2" type="ORF">HannXRQ_Chr14g0430151</name>
    <name evidence="1" type="ORF">HanXRQr2_Chr14g0623261</name>
</gene>
<reference evidence="1" key="3">
    <citation type="submission" date="2020-06" db="EMBL/GenBank/DDBJ databases">
        <title>Helianthus annuus Genome sequencing and assembly Release 2.</title>
        <authorList>
            <person name="Gouzy J."/>
            <person name="Langlade N."/>
            <person name="Munos S."/>
        </authorList>
    </citation>
    <scope>NUCLEOTIDE SEQUENCE</scope>
    <source>
        <tissue evidence="1">Leaves</tissue>
    </source>
</reference>
<evidence type="ECO:0000313" key="2">
    <source>
        <dbReference type="EMBL" id="OTF97037.1"/>
    </source>
</evidence>
<dbReference type="Proteomes" id="UP000215914">
    <property type="component" value="Chromosome 14"/>
</dbReference>
<accession>A0A251SDX2</accession>
<reference evidence="2" key="2">
    <citation type="submission" date="2017-02" db="EMBL/GenBank/DDBJ databases">
        <title>Sunflower complete genome.</title>
        <authorList>
            <person name="Langlade N."/>
            <person name="Munos S."/>
        </authorList>
    </citation>
    <scope>NUCLEOTIDE SEQUENCE [LARGE SCALE GENOMIC DNA]</scope>
    <source>
        <tissue evidence="2">Leaves</tissue>
    </source>
</reference>
<dbReference type="Gramene" id="mRNA:HanXRQr2_Chr14g0623261">
    <property type="protein sequence ID" value="mRNA:HanXRQr2_Chr14g0623261"/>
    <property type="gene ID" value="HanXRQr2_Chr14g0623261"/>
</dbReference>
<keyword evidence="3" id="KW-1185">Reference proteome</keyword>
<evidence type="ECO:0000313" key="3">
    <source>
        <dbReference type="Proteomes" id="UP000215914"/>
    </source>
</evidence>
<dbReference type="EMBL" id="CM007903">
    <property type="protein sequence ID" value="OTF97037.1"/>
    <property type="molecule type" value="Genomic_DNA"/>
</dbReference>